<proteinExistence type="predicted"/>
<reference evidence="2 3" key="1">
    <citation type="submission" date="2023-01" db="EMBL/GenBank/DDBJ databases">
        <title>Analysis of 21 Apiospora genomes using comparative genomics revels a genus with tremendous synthesis potential of carbohydrate active enzymes and secondary metabolites.</title>
        <authorList>
            <person name="Sorensen T."/>
        </authorList>
    </citation>
    <scope>NUCLEOTIDE SEQUENCE [LARGE SCALE GENOMIC DNA]</scope>
    <source>
        <strain evidence="2 3">CBS 20057</strain>
    </source>
</reference>
<feature type="transmembrane region" description="Helical" evidence="1">
    <location>
        <begin position="29"/>
        <end position="50"/>
    </location>
</feature>
<accession>A0ABR1R5X2</accession>
<keyword evidence="1" id="KW-0812">Transmembrane</keyword>
<evidence type="ECO:0000256" key="1">
    <source>
        <dbReference type="SAM" id="Phobius"/>
    </source>
</evidence>
<protein>
    <submittedName>
        <fullName evidence="2">Uncharacterized protein</fullName>
    </submittedName>
</protein>
<dbReference type="Proteomes" id="UP001396898">
    <property type="component" value="Unassembled WGS sequence"/>
</dbReference>
<name>A0ABR1R5X2_9PEZI</name>
<organism evidence="2 3">
    <name type="scientific">Apiospora marii</name>
    <dbReference type="NCBI Taxonomy" id="335849"/>
    <lineage>
        <taxon>Eukaryota</taxon>
        <taxon>Fungi</taxon>
        <taxon>Dikarya</taxon>
        <taxon>Ascomycota</taxon>
        <taxon>Pezizomycotina</taxon>
        <taxon>Sordariomycetes</taxon>
        <taxon>Xylariomycetidae</taxon>
        <taxon>Amphisphaeriales</taxon>
        <taxon>Apiosporaceae</taxon>
        <taxon>Apiospora</taxon>
    </lineage>
</organism>
<evidence type="ECO:0000313" key="3">
    <source>
        <dbReference type="Proteomes" id="UP001396898"/>
    </source>
</evidence>
<keyword evidence="1" id="KW-1133">Transmembrane helix</keyword>
<comment type="caution">
    <text evidence="2">The sequence shown here is derived from an EMBL/GenBank/DDBJ whole genome shotgun (WGS) entry which is preliminary data.</text>
</comment>
<evidence type="ECO:0000313" key="2">
    <source>
        <dbReference type="EMBL" id="KAK8001195.1"/>
    </source>
</evidence>
<dbReference type="EMBL" id="JAQQWI010000018">
    <property type="protein sequence ID" value="KAK8001195.1"/>
    <property type="molecule type" value="Genomic_DNA"/>
</dbReference>
<gene>
    <name evidence="2" type="ORF">PG991_013417</name>
</gene>
<keyword evidence="1" id="KW-0472">Membrane</keyword>
<sequence>MPASAQAISPPPAIPASQSLLPVPTQVQILAAFVAALGTGWVVLAVLFVYRFRQHVAADEMAQRIAHRLATTPKPSQQPKEFIDDDVFLEELAIFNRPKEG</sequence>
<keyword evidence="3" id="KW-1185">Reference proteome</keyword>